<evidence type="ECO:0000313" key="4">
    <source>
        <dbReference type="Proteomes" id="UP001515480"/>
    </source>
</evidence>
<proteinExistence type="predicted"/>
<gene>
    <name evidence="3" type="ORF">AB1Y20_012431</name>
</gene>
<protein>
    <recommendedName>
        <fullName evidence="2">Telomere-associated protein Rif1 N-terminal domain-containing protein</fullName>
    </recommendedName>
</protein>
<name>A0AB34IHW9_PRYPA</name>
<dbReference type="AlphaFoldDB" id="A0AB34IHW9"/>
<keyword evidence="1" id="KW-0732">Signal</keyword>
<feature type="domain" description="Telomere-associated protein Rif1 N-terminal" evidence="2">
    <location>
        <begin position="73"/>
        <end position="162"/>
    </location>
</feature>
<dbReference type="Proteomes" id="UP001515480">
    <property type="component" value="Unassembled WGS sequence"/>
</dbReference>
<dbReference type="InterPro" id="IPR022031">
    <property type="entry name" value="Rif1_N"/>
</dbReference>
<keyword evidence="4" id="KW-1185">Reference proteome</keyword>
<sequence>MRRCGGACAEAWLAPLVGLVLRRAAGGEAADEALELLEESAGVQLADELFAAVWREVLTPAAPGRPPLLLDEASPSVGVIRTWGAVVALLAPRLTAPDHRRSLNSLLPLASAGFSSAAADVRAATFRAWRRPARAWARGSAAHVALLLAPLRHAWRRREAAAEVRLAAAAAWADAALALRGQAWACGALWPPARAMATHGGAAVRAALLAALRRLLREALAAAWLRRREGLARLCELLRLARRAEEAEESTPADASELCACWLEAIAVACAPDAPAGVSIGTSEAPPAVSMDTPEALMSASDAVHELLTPLLSAPDDGGPSWLGACVRRSLRHLDRAALASLLAVLVRRRTHAAPSAVGASLCAALLSLASPALPSALCLAGCEYALTVAAARRGRLSLLHASPHALAADALQAVEAHAPLAAAEALPLLHAALRWARHAPRLEGSEARLLLRAWRALLQALRPAREQAAAPSPRASPPPPPLLP</sequence>
<comment type="caution">
    <text evidence="3">The sequence shown here is derived from an EMBL/GenBank/DDBJ whole genome shotgun (WGS) entry which is preliminary data.</text>
</comment>
<feature type="chain" id="PRO_5044201941" description="Telomere-associated protein Rif1 N-terminal domain-containing protein" evidence="1">
    <location>
        <begin position="30"/>
        <end position="485"/>
    </location>
</feature>
<evidence type="ECO:0000259" key="2">
    <source>
        <dbReference type="Pfam" id="PF12231"/>
    </source>
</evidence>
<reference evidence="3 4" key="1">
    <citation type="journal article" date="2024" name="Science">
        <title>Giant polyketide synthase enzymes in the biosynthesis of giant marine polyether toxins.</title>
        <authorList>
            <person name="Fallon T.R."/>
            <person name="Shende V.V."/>
            <person name="Wierzbicki I.H."/>
            <person name="Pendleton A.L."/>
            <person name="Watervoot N.F."/>
            <person name="Auber R.P."/>
            <person name="Gonzalez D.J."/>
            <person name="Wisecaver J.H."/>
            <person name="Moore B.S."/>
        </authorList>
    </citation>
    <scope>NUCLEOTIDE SEQUENCE [LARGE SCALE GENOMIC DNA]</scope>
    <source>
        <strain evidence="3 4">12B1</strain>
    </source>
</reference>
<evidence type="ECO:0000256" key="1">
    <source>
        <dbReference type="SAM" id="SignalP"/>
    </source>
</evidence>
<evidence type="ECO:0000313" key="3">
    <source>
        <dbReference type="EMBL" id="KAL1499744.1"/>
    </source>
</evidence>
<accession>A0AB34IHW9</accession>
<feature type="signal peptide" evidence="1">
    <location>
        <begin position="1"/>
        <end position="29"/>
    </location>
</feature>
<organism evidence="3 4">
    <name type="scientific">Prymnesium parvum</name>
    <name type="common">Toxic golden alga</name>
    <dbReference type="NCBI Taxonomy" id="97485"/>
    <lineage>
        <taxon>Eukaryota</taxon>
        <taxon>Haptista</taxon>
        <taxon>Haptophyta</taxon>
        <taxon>Prymnesiophyceae</taxon>
        <taxon>Prymnesiales</taxon>
        <taxon>Prymnesiaceae</taxon>
        <taxon>Prymnesium</taxon>
    </lineage>
</organism>
<dbReference type="Pfam" id="PF12231">
    <property type="entry name" value="Rif1_N"/>
    <property type="match status" value="1"/>
</dbReference>
<dbReference type="EMBL" id="JBGBPQ010000024">
    <property type="protein sequence ID" value="KAL1499744.1"/>
    <property type="molecule type" value="Genomic_DNA"/>
</dbReference>